<dbReference type="InterPro" id="IPR003439">
    <property type="entry name" value="ABC_transporter-like_ATP-bd"/>
</dbReference>
<dbReference type="Pfam" id="PF00005">
    <property type="entry name" value="ABC_tran"/>
    <property type="match status" value="1"/>
</dbReference>
<dbReference type="InterPro" id="IPR015860">
    <property type="entry name" value="ABC_transpr_TagH-like"/>
</dbReference>
<comment type="similarity">
    <text evidence="1">Belongs to the ABC transporter superfamily.</text>
</comment>
<keyword evidence="2" id="KW-0813">Transport</keyword>
<sequence length="414" mass="44673">MGPAHAARRQPGVPPARAPTRRGAVMADVAINVEDVSKRFRIYHERNQSVKSAVMRRGRARFEEFWALRDVDLEIPYGKTYGLVGHNGSGKSTLLKCLARILVPDKGRVVANGRISALLELGAGFHPELSGRDNVYLNGSILGLSRRDIDARFDDIVEFAGLEQFIDTPVKNYSSGMYVRLGFSVAINVEPDILLVDEVLAVGDEAFQRRSAAKFDQFRDEGRTIVVVSHALGSVRNMCDEVAWLDHGRVLEVGPADAVVGKYADATTQTPTEPAHVHPSDVRMTGLTALVDGRPVQELAVGSPIDLRLEWQADRAVAGLLLAVQLRTSDGMLIGTARSDALGPLTLGPGTGAVDLHLESWPTAAGTYVLDAVVLEQGEPERELDRLSDAARLAVVAEGARGHEGLILLGGSWS</sequence>
<comment type="caution">
    <text evidence="7">The sequence shown here is derived from an EMBL/GenBank/DDBJ whole genome shotgun (WGS) entry which is preliminary data.</text>
</comment>
<dbReference type="Pfam" id="PF14524">
    <property type="entry name" value="Wzt_C"/>
    <property type="match status" value="1"/>
</dbReference>
<dbReference type="PANTHER" id="PTHR46743">
    <property type="entry name" value="TEICHOIC ACIDS EXPORT ATP-BINDING PROTEIN TAGH"/>
    <property type="match status" value="1"/>
</dbReference>
<evidence type="ECO:0000256" key="4">
    <source>
        <dbReference type="ARBA" id="ARBA00022840"/>
    </source>
</evidence>
<feature type="region of interest" description="Disordered" evidence="5">
    <location>
        <begin position="1"/>
        <end position="20"/>
    </location>
</feature>
<dbReference type="SMART" id="SM00382">
    <property type="entry name" value="AAA"/>
    <property type="match status" value="1"/>
</dbReference>
<dbReference type="Gene3D" id="3.40.50.300">
    <property type="entry name" value="P-loop containing nucleotide triphosphate hydrolases"/>
    <property type="match status" value="1"/>
</dbReference>
<dbReference type="InterPro" id="IPR027417">
    <property type="entry name" value="P-loop_NTPase"/>
</dbReference>
<dbReference type="Gene3D" id="2.70.50.60">
    <property type="entry name" value="abc- transporter (atp binding component) like domain"/>
    <property type="match status" value="1"/>
</dbReference>
<dbReference type="InterPro" id="IPR050683">
    <property type="entry name" value="Bact_Polysacc_Export_ATP-bd"/>
</dbReference>
<evidence type="ECO:0000256" key="5">
    <source>
        <dbReference type="SAM" id="MobiDB-lite"/>
    </source>
</evidence>
<dbReference type="PANTHER" id="PTHR46743:SF2">
    <property type="entry name" value="TEICHOIC ACIDS EXPORT ATP-BINDING PROTEIN TAGH"/>
    <property type="match status" value="1"/>
</dbReference>
<evidence type="ECO:0000256" key="1">
    <source>
        <dbReference type="ARBA" id="ARBA00005417"/>
    </source>
</evidence>
<dbReference type="Proteomes" id="UP000604241">
    <property type="component" value="Unassembled WGS sequence"/>
</dbReference>
<name>A0ABR8QIU1_9CELL</name>
<evidence type="ECO:0000259" key="6">
    <source>
        <dbReference type="PROSITE" id="PS50893"/>
    </source>
</evidence>
<proteinExistence type="inferred from homology"/>
<evidence type="ECO:0000313" key="8">
    <source>
        <dbReference type="Proteomes" id="UP000604241"/>
    </source>
</evidence>
<evidence type="ECO:0000256" key="3">
    <source>
        <dbReference type="ARBA" id="ARBA00022741"/>
    </source>
</evidence>
<keyword evidence="4 7" id="KW-0067">ATP-binding</keyword>
<dbReference type="SUPFAM" id="SSF52540">
    <property type="entry name" value="P-loop containing nucleoside triphosphate hydrolases"/>
    <property type="match status" value="1"/>
</dbReference>
<dbReference type="CDD" id="cd03220">
    <property type="entry name" value="ABC_KpsT_Wzt"/>
    <property type="match status" value="1"/>
</dbReference>
<keyword evidence="3" id="KW-0547">Nucleotide-binding</keyword>
<dbReference type="CDD" id="cd10147">
    <property type="entry name" value="Wzt_C-like"/>
    <property type="match status" value="1"/>
</dbReference>
<reference evidence="7 8" key="1">
    <citation type="submission" date="2020-08" db="EMBL/GenBank/DDBJ databases">
        <title>A Genomic Blueprint of the Chicken Gut Microbiome.</title>
        <authorList>
            <person name="Gilroy R."/>
            <person name="Ravi A."/>
            <person name="Getino M."/>
            <person name="Pursley I."/>
            <person name="Horton D.L."/>
            <person name="Alikhan N.-F."/>
            <person name="Baker D."/>
            <person name="Gharbi K."/>
            <person name="Hall N."/>
            <person name="Watson M."/>
            <person name="Adriaenssens E.M."/>
            <person name="Foster-Nyarko E."/>
            <person name="Jarju S."/>
            <person name="Secka A."/>
            <person name="Antonio M."/>
            <person name="Oren A."/>
            <person name="Chaudhuri R."/>
            <person name="La Ragione R.M."/>
            <person name="Hildebrand F."/>
            <person name="Pallen M.J."/>
        </authorList>
    </citation>
    <scope>NUCLEOTIDE SEQUENCE [LARGE SCALE GENOMIC DNA]</scope>
    <source>
        <strain evidence="7 8">Sa3CUA2</strain>
    </source>
</reference>
<dbReference type="InterPro" id="IPR029439">
    <property type="entry name" value="Wzt_C"/>
</dbReference>
<keyword evidence="8" id="KW-1185">Reference proteome</keyword>
<feature type="domain" description="ABC transporter" evidence="6">
    <location>
        <begin position="31"/>
        <end position="272"/>
    </location>
</feature>
<dbReference type="PROSITE" id="PS50893">
    <property type="entry name" value="ABC_TRANSPORTER_2"/>
    <property type="match status" value="1"/>
</dbReference>
<organism evidence="7 8">
    <name type="scientific">Cellulomonas avistercoris</name>
    <dbReference type="NCBI Taxonomy" id="2762242"/>
    <lineage>
        <taxon>Bacteria</taxon>
        <taxon>Bacillati</taxon>
        <taxon>Actinomycetota</taxon>
        <taxon>Actinomycetes</taxon>
        <taxon>Micrococcales</taxon>
        <taxon>Cellulomonadaceae</taxon>
        <taxon>Cellulomonas</taxon>
    </lineage>
</organism>
<dbReference type="GO" id="GO:0005524">
    <property type="term" value="F:ATP binding"/>
    <property type="evidence" value="ECO:0007669"/>
    <property type="project" value="UniProtKB-KW"/>
</dbReference>
<evidence type="ECO:0000256" key="2">
    <source>
        <dbReference type="ARBA" id="ARBA00022448"/>
    </source>
</evidence>
<accession>A0ABR8QIU1</accession>
<dbReference type="InterPro" id="IPR003593">
    <property type="entry name" value="AAA+_ATPase"/>
</dbReference>
<dbReference type="EMBL" id="JACSQV010000023">
    <property type="protein sequence ID" value="MBD7920214.1"/>
    <property type="molecule type" value="Genomic_DNA"/>
</dbReference>
<protein>
    <submittedName>
        <fullName evidence="7">ABC transporter ATP-binding protein</fullName>
    </submittedName>
</protein>
<gene>
    <name evidence="7" type="ORF">H9657_18230</name>
</gene>
<evidence type="ECO:0000313" key="7">
    <source>
        <dbReference type="EMBL" id="MBD7920214.1"/>
    </source>
</evidence>